<dbReference type="KEGG" id="mtab:MTABA_v1c00470"/>
<dbReference type="Proteomes" id="UP000232223">
    <property type="component" value="Chromosome"/>
</dbReference>
<protein>
    <submittedName>
        <fullName evidence="2">Transposase</fullName>
    </submittedName>
</protein>
<keyword evidence="3" id="KW-1185">Reference proteome</keyword>
<evidence type="ECO:0000313" key="2">
    <source>
        <dbReference type="EMBL" id="ATZ21255.1"/>
    </source>
</evidence>
<gene>
    <name evidence="2" type="ORF">MTABA_v1c00470</name>
</gene>
<dbReference type="OrthoDB" id="392049at2"/>
<sequence>MSKHLTKEQWINIIKINDELSINKAAIEYLKITGKEVDLKELVRRIRNKRILLDNKVMKALQRKAGSGRPPKRDDSDIPSIIDELNEEQKNEIIEAWIKEQRNKKK</sequence>
<organism evidence="2 3">
    <name type="scientific">Mesoplasma tabanidae</name>
    <dbReference type="NCBI Taxonomy" id="219745"/>
    <lineage>
        <taxon>Bacteria</taxon>
        <taxon>Bacillati</taxon>
        <taxon>Mycoplasmatota</taxon>
        <taxon>Mollicutes</taxon>
        <taxon>Entomoplasmatales</taxon>
        <taxon>Entomoplasmataceae</taxon>
        <taxon>Mesoplasma</taxon>
    </lineage>
</organism>
<dbReference type="RefSeq" id="WP_100679222.1">
    <property type="nucleotide sequence ID" value="NZ_CP024969.1"/>
</dbReference>
<evidence type="ECO:0000313" key="3">
    <source>
        <dbReference type="Proteomes" id="UP000232223"/>
    </source>
</evidence>
<feature type="region of interest" description="Disordered" evidence="1">
    <location>
        <begin position="62"/>
        <end position="81"/>
    </location>
</feature>
<accession>A0A2K8P6M3</accession>
<proteinExistence type="predicted"/>
<evidence type="ECO:0000256" key="1">
    <source>
        <dbReference type="SAM" id="MobiDB-lite"/>
    </source>
</evidence>
<reference evidence="2 3" key="1">
    <citation type="submission" date="2017-11" db="EMBL/GenBank/DDBJ databases">
        <title>Genome sequence of Mesoplasma tabanidae BARC 857 (ATCC 49584).</title>
        <authorList>
            <person name="Lo W.-S."/>
            <person name="Kuo C.-H."/>
        </authorList>
    </citation>
    <scope>NUCLEOTIDE SEQUENCE [LARGE SCALE GENOMIC DNA]</scope>
    <source>
        <strain evidence="2 3">BARC 857</strain>
    </source>
</reference>
<dbReference type="AlphaFoldDB" id="A0A2K8P6M3"/>
<dbReference type="EMBL" id="CP024969">
    <property type="protein sequence ID" value="ATZ21255.1"/>
    <property type="molecule type" value="Genomic_DNA"/>
</dbReference>
<name>A0A2K8P6M3_9MOLU</name>